<evidence type="ECO:0000256" key="1">
    <source>
        <dbReference type="ARBA" id="ARBA00004123"/>
    </source>
</evidence>
<feature type="compositionally biased region" description="Basic and acidic residues" evidence="9">
    <location>
        <begin position="925"/>
        <end position="944"/>
    </location>
</feature>
<dbReference type="Pfam" id="PF14608">
    <property type="entry name" value="zf-CCCH_2"/>
    <property type="match status" value="2"/>
</dbReference>
<feature type="region of interest" description="Disordered" evidence="9">
    <location>
        <begin position="758"/>
        <end position="789"/>
    </location>
</feature>
<dbReference type="AlphaFoldDB" id="A0AAN8SF08"/>
<feature type="compositionally biased region" description="Basic and acidic residues" evidence="9">
    <location>
        <begin position="100"/>
        <end position="117"/>
    </location>
</feature>
<keyword evidence="6" id="KW-0863">Zinc-finger</keyword>
<dbReference type="InterPro" id="IPR040366">
    <property type="entry name" value="Nab2/ZC3H14"/>
</dbReference>
<feature type="compositionally biased region" description="Low complexity" evidence="9">
    <location>
        <begin position="206"/>
        <end position="216"/>
    </location>
</feature>
<keyword evidence="8" id="KW-0539">Nucleus</keyword>
<dbReference type="GO" id="GO:0043488">
    <property type="term" value="P:regulation of mRNA stability"/>
    <property type="evidence" value="ECO:0007669"/>
    <property type="project" value="InterPro"/>
</dbReference>
<feature type="compositionally biased region" description="Basic and acidic residues" evidence="9">
    <location>
        <begin position="821"/>
        <end position="831"/>
    </location>
</feature>
<comment type="caution">
    <text evidence="10">The sequence shown here is derived from an EMBL/GenBank/DDBJ whole genome shotgun (WGS) entry which is preliminary data.</text>
</comment>
<dbReference type="GO" id="GO:0005737">
    <property type="term" value="C:cytoplasm"/>
    <property type="evidence" value="ECO:0007669"/>
    <property type="project" value="TreeGrafter"/>
</dbReference>
<feature type="compositionally biased region" description="Basic and acidic residues" evidence="9">
    <location>
        <begin position="368"/>
        <end position="379"/>
    </location>
</feature>
<feature type="compositionally biased region" description="Polar residues" evidence="9">
    <location>
        <begin position="162"/>
        <end position="171"/>
    </location>
</feature>
<evidence type="ECO:0000256" key="6">
    <source>
        <dbReference type="ARBA" id="ARBA00022771"/>
    </source>
</evidence>
<feature type="compositionally biased region" description="Acidic residues" evidence="9">
    <location>
        <begin position="776"/>
        <end position="786"/>
    </location>
</feature>
<dbReference type="EMBL" id="JAWJWE010000001">
    <property type="protein sequence ID" value="KAK6645329.1"/>
    <property type="molecule type" value="Genomic_DNA"/>
</dbReference>
<dbReference type="Gene3D" id="1.20.1390.10">
    <property type="entry name" value="PWI domain"/>
    <property type="match status" value="1"/>
</dbReference>
<dbReference type="Proteomes" id="UP001372834">
    <property type="component" value="Unassembled WGS sequence"/>
</dbReference>
<feature type="region of interest" description="Disordered" evidence="9">
    <location>
        <begin position="874"/>
        <end position="899"/>
    </location>
</feature>
<feature type="region of interest" description="Disordered" evidence="9">
    <location>
        <begin position="250"/>
        <end position="271"/>
    </location>
</feature>
<feature type="compositionally biased region" description="Polar residues" evidence="9">
    <location>
        <begin position="888"/>
        <end position="899"/>
    </location>
</feature>
<evidence type="ECO:0000313" key="11">
    <source>
        <dbReference type="Proteomes" id="UP001372834"/>
    </source>
</evidence>
<evidence type="ECO:0000313" key="10">
    <source>
        <dbReference type="EMBL" id="KAK6645329.1"/>
    </source>
</evidence>
<evidence type="ECO:0000256" key="2">
    <source>
        <dbReference type="ARBA" id="ARBA00008423"/>
    </source>
</evidence>
<feature type="region of interest" description="Disordered" evidence="9">
    <location>
        <begin position="286"/>
        <end position="547"/>
    </location>
</feature>
<evidence type="ECO:0000256" key="9">
    <source>
        <dbReference type="SAM" id="MobiDB-lite"/>
    </source>
</evidence>
<dbReference type="GO" id="GO:0008143">
    <property type="term" value="F:poly(A) binding"/>
    <property type="evidence" value="ECO:0007669"/>
    <property type="project" value="InterPro"/>
</dbReference>
<keyword evidence="7" id="KW-0862">Zinc</keyword>
<feature type="region of interest" description="Disordered" evidence="9">
    <location>
        <begin position="197"/>
        <end position="224"/>
    </location>
</feature>
<feature type="region of interest" description="Disordered" evidence="9">
    <location>
        <begin position="925"/>
        <end position="972"/>
    </location>
</feature>
<dbReference type="PANTHER" id="PTHR14738">
    <property type="entry name" value="ZINC FINGER CCCH DOMAIN-CONTAINING PROTEIN 14"/>
    <property type="match status" value="1"/>
</dbReference>
<feature type="region of interest" description="Disordered" evidence="9">
    <location>
        <begin position="633"/>
        <end position="656"/>
    </location>
</feature>
<feature type="compositionally biased region" description="Basic and acidic residues" evidence="9">
    <location>
        <begin position="874"/>
        <end position="887"/>
    </location>
</feature>
<feature type="compositionally biased region" description="Basic and acidic residues" evidence="9">
    <location>
        <begin position="463"/>
        <end position="510"/>
    </location>
</feature>
<evidence type="ECO:0000256" key="5">
    <source>
        <dbReference type="ARBA" id="ARBA00022737"/>
    </source>
</evidence>
<protein>
    <recommendedName>
        <fullName evidence="3">Zinc finger CCCH domain-containing protein 14</fullName>
    </recommendedName>
</protein>
<name>A0AAN8SF08_POLSC</name>
<comment type="similarity">
    <text evidence="2">Belongs to the ZC3H14 family.</text>
</comment>
<feature type="compositionally biased region" description="Basic and acidic residues" evidence="9">
    <location>
        <begin position="142"/>
        <end position="156"/>
    </location>
</feature>
<keyword evidence="4" id="KW-0479">Metal-binding</keyword>
<organism evidence="10 11">
    <name type="scientific">Polyplax serrata</name>
    <name type="common">Common mouse louse</name>
    <dbReference type="NCBI Taxonomy" id="468196"/>
    <lineage>
        <taxon>Eukaryota</taxon>
        <taxon>Metazoa</taxon>
        <taxon>Ecdysozoa</taxon>
        <taxon>Arthropoda</taxon>
        <taxon>Hexapoda</taxon>
        <taxon>Insecta</taxon>
        <taxon>Pterygota</taxon>
        <taxon>Neoptera</taxon>
        <taxon>Paraneoptera</taxon>
        <taxon>Psocodea</taxon>
        <taxon>Troctomorpha</taxon>
        <taxon>Phthiraptera</taxon>
        <taxon>Anoplura</taxon>
        <taxon>Polyplacidae</taxon>
        <taxon>Polyplax</taxon>
    </lineage>
</organism>
<sequence length="1196" mass="135466">MEGIGSEVSQKIRAAIKAKLIELGAYVDDELPDYIMVMVANKRTKSQMDEDLQLFLTSNTKIFTSWLHTVLQKLQEVTIANFAEGKTDKNDKKPSKRKKQDSDNEGKSRKSSDDGTGKMKKHSKKHKEAKKAKKNKHKSKEKVKIKSEKKEKEDSGNKSGKATDNNVTKTPSQEEDLSSKSKPLQINEAVGKAILGNIKKSKDTQSNTNNSCSDTSSHSEECSNAMKKLENQNAHITDADKVHLNGKTLGTKKSYEAQGNGGTTAEQSDSKTILIEDEFNIEPLKPTEKCDSKELNETQEATEGKDIDCHEVQHEKTISVPTEKLLEEHNKLLKEKSTDGKKQDSDSEDSMSPEEMRKQLLLSRAKKKLENSKLAERMKSNSPDVLILDETSRTASKDFGQSSSKPGDLRGFKSSPPRSDVRNQSSSRPSPKRRFSESSGSSAYGRSRSPVRSVENQSRKSRPKEEASKSKINTDKREESRGRTKDSLGHFDRETDRRQLSNERGKKENTSGRLEYPEDAEAKKGTEKTRERENTSSRKRTISSRVVTITGPEAPEISSVVKVKPREYIAKDKQANKALILKAVADAEKSIATLPVRTQPEPQPKKDALFTKNLRGKRFEKLAVTLSNIRKSPDSRERLNRRVSVDSDKSERSRAKLDSSEILEGLRGKSDLLSRKIPKNDDQFISSKTTIMEKNDKYIRYWLEGVEKAVKDEGMVNPDEMEELIIHSNFSIQGSDLLDDDLVKKENEKKRKRLMENEAAAKNQKLTNARTVPNSNEEEDDEEDNDGPQIVVTLDGLDSKTVKDIIQRNKDSINGPAVSSRMEKETKEKVGKISQRLSIGAREKSDSRKQGFEKISDRFGRLNRASEDVEMEKTWIETKNTKQKDNVETNSTNSKNRQLIAQLSEKFGKVDRKFENKKRRYPEEERRYLYDSRKNERDDSDRNGRYKKSERKSNREGSSPSPPPSKFPPSSSSQICKFSVNCKNLDCRYYHPKKCRFDENCTNPDCKYIHSESSTKSKKSKWYAKSLGRSYRKLKSKGVAMEKSVADEKTLNKQLLQGSTRRLYQVPGEATYAEDRSVLLVFNDTFYLRRETTESRLSNRQNEENFVCQHPVRLISERILVPKVCFPTPERSTCVTVGIKTKTNTALNSCRYSCGVTGEVGVCGRWTLDSVATCDPVVQPTSGKSRDFQDAERLGM</sequence>
<feature type="compositionally biased region" description="Basic residues" evidence="9">
    <location>
        <begin position="118"/>
        <end position="141"/>
    </location>
</feature>
<accession>A0AAN8SF08</accession>
<feature type="region of interest" description="Disordered" evidence="9">
    <location>
        <begin position="812"/>
        <end position="834"/>
    </location>
</feature>
<feature type="compositionally biased region" description="Basic and acidic residues" evidence="9">
    <location>
        <begin position="324"/>
        <end position="345"/>
    </location>
</feature>
<dbReference type="GO" id="GO:0005634">
    <property type="term" value="C:nucleus"/>
    <property type="evidence" value="ECO:0007669"/>
    <property type="project" value="UniProtKB-SubCell"/>
</dbReference>
<gene>
    <name evidence="10" type="ORF">RUM43_001605</name>
</gene>
<keyword evidence="5" id="KW-0677">Repeat</keyword>
<evidence type="ECO:0000256" key="4">
    <source>
        <dbReference type="ARBA" id="ARBA00022723"/>
    </source>
</evidence>
<dbReference type="GO" id="GO:0008270">
    <property type="term" value="F:zinc ion binding"/>
    <property type="evidence" value="ECO:0007669"/>
    <property type="project" value="UniProtKB-KW"/>
</dbReference>
<feature type="compositionally biased region" description="Basic and acidic residues" evidence="9">
    <location>
        <begin position="286"/>
        <end position="317"/>
    </location>
</feature>
<evidence type="ECO:0000256" key="7">
    <source>
        <dbReference type="ARBA" id="ARBA00022833"/>
    </source>
</evidence>
<feature type="region of interest" description="Disordered" evidence="9">
    <location>
        <begin position="85"/>
        <end position="185"/>
    </location>
</feature>
<dbReference type="PANTHER" id="PTHR14738:SF29">
    <property type="entry name" value="ZINC FINGER CCCH DOMAIN-CONTAINING PROTEIN 14"/>
    <property type="match status" value="1"/>
</dbReference>
<feature type="compositionally biased region" description="Basic and acidic residues" evidence="9">
    <location>
        <begin position="520"/>
        <end position="536"/>
    </location>
</feature>
<evidence type="ECO:0000256" key="8">
    <source>
        <dbReference type="ARBA" id="ARBA00023242"/>
    </source>
</evidence>
<proteinExistence type="inferred from homology"/>
<comment type="subcellular location">
    <subcellularLocation>
        <location evidence="1">Nucleus</location>
    </subcellularLocation>
</comment>
<reference evidence="10 11" key="1">
    <citation type="submission" date="2023-10" db="EMBL/GenBank/DDBJ databases">
        <title>Genomes of two closely related lineages of the louse Polyplax serrata with different host specificities.</title>
        <authorList>
            <person name="Martinu J."/>
            <person name="Tarabai H."/>
            <person name="Stefka J."/>
            <person name="Hypsa V."/>
        </authorList>
    </citation>
    <scope>NUCLEOTIDE SEQUENCE [LARGE SCALE GENOMIC DNA]</scope>
    <source>
        <strain evidence="10">HR10_N</strain>
    </source>
</reference>
<feature type="compositionally biased region" description="Polar residues" evidence="9">
    <location>
        <begin position="764"/>
        <end position="775"/>
    </location>
</feature>
<feature type="compositionally biased region" description="Low complexity" evidence="9">
    <location>
        <begin position="437"/>
        <end position="448"/>
    </location>
</feature>
<dbReference type="Gene3D" id="4.10.1000.40">
    <property type="match status" value="1"/>
</dbReference>
<evidence type="ECO:0000256" key="3">
    <source>
        <dbReference type="ARBA" id="ARBA00015071"/>
    </source>
</evidence>